<evidence type="ECO:0008006" key="5">
    <source>
        <dbReference type="Google" id="ProtNLM"/>
    </source>
</evidence>
<dbReference type="RefSeq" id="WP_286299214.1">
    <property type="nucleotide sequence ID" value="NZ_AP027728.1"/>
</dbReference>
<evidence type="ECO:0000313" key="4">
    <source>
        <dbReference type="Proteomes" id="UP001321543"/>
    </source>
</evidence>
<feature type="compositionally biased region" description="Low complexity" evidence="1">
    <location>
        <begin position="374"/>
        <end position="383"/>
    </location>
</feature>
<feature type="region of interest" description="Disordered" evidence="1">
    <location>
        <begin position="63"/>
        <end position="82"/>
    </location>
</feature>
<feature type="compositionally biased region" description="Basic and acidic residues" evidence="1">
    <location>
        <begin position="343"/>
        <end position="366"/>
    </location>
</feature>
<keyword evidence="2" id="KW-1133">Transmembrane helix</keyword>
<evidence type="ECO:0000256" key="2">
    <source>
        <dbReference type="SAM" id="Phobius"/>
    </source>
</evidence>
<reference evidence="4" key="1">
    <citation type="journal article" date="2019" name="Int. J. Syst. Evol. Microbiol.">
        <title>The Global Catalogue of Microorganisms (GCM) 10K type strain sequencing project: providing services to taxonomists for standard genome sequencing and annotation.</title>
        <authorList>
            <consortium name="The Broad Institute Genomics Platform"/>
            <consortium name="The Broad Institute Genome Sequencing Center for Infectious Disease"/>
            <person name="Wu L."/>
            <person name="Ma J."/>
        </authorList>
    </citation>
    <scope>NUCLEOTIDE SEQUENCE [LARGE SCALE GENOMIC DNA]</scope>
    <source>
        <strain evidence="4">NBRC 106310</strain>
    </source>
</reference>
<evidence type="ECO:0000256" key="1">
    <source>
        <dbReference type="SAM" id="MobiDB-lite"/>
    </source>
</evidence>
<feature type="region of interest" description="Disordered" evidence="1">
    <location>
        <begin position="343"/>
        <end position="405"/>
    </location>
</feature>
<keyword evidence="4" id="KW-1185">Reference proteome</keyword>
<dbReference type="EMBL" id="AP027728">
    <property type="protein sequence ID" value="BDZ39232.1"/>
    <property type="molecule type" value="Genomic_DNA"/>
</dbReference>
<dbReference type="Proteomes" id="UP001321543">
    <property type="component" value="Chromosome"/>
</dbReference>
<keyword evidence="2" id="KW-0472">Membrane</keyword>
<gene>
    <name evidence="3" type="ORF">GCM10025863_18460</name>
</gene>
<keyword evidence="2" id="KW-0812">Transmembrane</keyword>
<accession>A0ABM8FU87</accession>
<feature type="transmembrane region" description="Helical" evidence="2">
    <location>
        <begin position="87"/>
        <end position="109"/>
    </location>
</feature>
<sequence>MTTLDDLFPDGKHRPGAHAVADDHHTVRRLDELFGDRRTDLERTHRASARPALIAMVNSAAADATSLPEAPQTPHSTPRHRRRRIDVVNVAAAGLAVVAVVAAGVMGGVQIATASPASDALHVLSADEKTIESATAGLEAAHSRLIDAIADADAAAEALRPALQQVREATDPADIPEGWADAPEDAGTIPIADGKALDTVLAAIDTYQKELAAFTVPELPAVYTPSNVDSESLTEVAAAIDAAQLQLNAIDRSSAEVRTVRTAVDARAATFAGQVSAFAATFPGVAKGVIEQHPDAEQELKDAVTAAAAAVSGADLLTADGAATLPAYRDAVVAVVADQVAADRQREREEQEARERAEREERERQQWRPPSSQEPDPGETTAPPADPDDSGDSGDSDDQPAPPEG</sequence>
<evidence type="ECO:0000313" key="3">
    <source>
        <dbReference type="EMBL" id="BDZ39232.1"/>
    </source>
</evidence>
<protein>
    <recommendedName>
        <fullName evidence="5">DUF5667 domain-containing protein</fullName>
    </recommendedName>
</protein>
<organism evidence="3 4">
    <name type="scientific">Microbacterium suwonense</name>
    <dbReference type="NCBI Taxonomy" id="683047"/>
    <lineage>
        <taxon>Bacteria</taxon>
        <taxon>Bacillati</taxon>
        <taxon>Actinomycetota</taxon>
        <taxon>Actinomycetes</taxon>
        <taxon>Micrococcales</taxon>
        <taxon>Microbacteriaceae</taxon>
        <taxon>Microbacterium</taxon>
    </lineage>
</organism>
<name>A0ABM8FU87_9MICO</name>
<proteinExistence type="predicted"/>
<feature type="compositionally biased region" description="Acidic residues" evidence="1">
    <location>
        <begin position="386"/>
        <end position="398"/>
    </location>
</feature>